<reference evidence="1" key="1">
    <citation type="submission" date="2020-05" db="EMBL/GenBank/DDBJ databases">
        <title>Large-scale comparative analyses of tick genomes elucidate their genetic diversity and vector capacities.</title>
        <authorList>
            <person name="Jia N."/>
            <person name="Wang J."/>
            <person name="Shi W."/>
            <person name="Du L."/>
            <person name="Sun Y."/>
            <person name="Zhan W."/>
            <person name="Jiang J."/>
            <person name="Wang Q."/>
            <person name="Zhang B."/>
            <person name="Ji P."/>
            <person name="Sakyi L.B."/>
            <person name="Cui X."/>
            <person name="Yuan T."/>
            <person name="Jiang B."/>
            <person name="Yang W."/>
            <person name="Lam T.T.-Y."/>
            <person name="Chang Q."/>
            <person name="Ding S."/>
            <person name="Wang X."/>
            <person name="Zhu J."/>
            <person name="Ruan X."/>
            <person name="Zhao L."/>
            <person name="Wei J."/>
            <person name="Que T."/>
            <person name="Du C."/>
            <person name="Cheng J."/>
            <person name="Dai P."/>
            <person name="Han X."/>
            <person name="Huang E."/>
            <person name="Gao Y."/>
            <person name="Liu J."/>
            <person name="Shao H."/>
            <person name="Ye R."/>
            <person name="Li L."/>
            <person name="Wei W."/>
            <person name="Wang X."/>
            <person name="Wang C."/>
            <person name="Yang T."/>
            <person name="Huo Q."/>
            <person name="Li W."/>
            <person name="Guo W."/>
            <person name="Chen H."/>
            <person name="Zhou L."/>
            <person name="Ni X."/>
            <person name="Tian J."/>
            <person name="Zhou Y."/>
            <person name="Sheng Y."/>
            <person name="Liu T."/>
            <person name="Pan Y."/>
            <person name="Xia L."/>
            <person name="Li J."/>
            <person name="Zhao F."/>
            <person name="Cao W."/>
        </authorList>
    </citation>
    <scope>NUCLEOTIDE SEQUENCE</scope>
    <source>
        <strain evidence="1">Hyas-2018</strain>
    </source>
</reference>
<comment type="caution">
    <text evidence="1">The sequence shown here is derived from an EMBL/GenBank/DDBJ whole genome shotgun (WGS) entry which is preliminary data.</text>
</comment>
<name>A0ACB7SX28_HYAAI</name>
<keyword evidence="2" id="KW-1185">Reference proteome</keyword>
<sequence length="174" mass="19391">MAGYLAFVCEQTVNWYQVMCGMLIQFLLGLCVLRWNHGRHMLHCIADKVKHFLEYTNKGSFFVFGHLSSGWNLTDALGDLATLARPQTSGANDTNATVSAIATIRPIIPVFMFQALPVIFFFGFFVNVLYFYGIMQRLVLLVGSFLQLTIGTTVCESMAAAANIFLGMVLMLQN</sequence>
<accession>A0ACB7SX28</accession>
<proteinExistence type="predicted"/>
<protein>
    <submittedName>
        <fullName evidence="1">Uncharacterized protein</fullName>
    </submittedName>
</protein>
<dbReference type="EMBL" id="CM023482">
    <property type="protein sequence ID" value="KAH6938592.1"/>
    <property type="molecule type" value="Genomic_DNA"/>
</dbReference>
<organism evidence="1 2">
    <name type="scientific">Hyalomma asiaticum</name>
    <name type="common">Tick</name>
    <dbReference type="NCBI Taxonomy" id="266040"/>
    <lineage>
        <taxon>Eukaryota</taxon>
        <taxon>Metazoa</taxon>
        <taxon>Ecdysozoa</taxon>
        <taxon>Arthropoda</taxon>
        <taxon>Chelicerata</taxon>
        <taxon>Arachnida</taxon>
        <taxon>Acari</taxon>
        <taxon>Parasitiformes</taxon>
        <taxon>Ixodida</taxon>
        <taxon>Ixodoidea</taxon>
        <taxon>Ixodidae</taxon>
        <taxon>Hyalomminae</taxon>
        <taxon>Hyalomma</taxon>
    </lineage>
</organism>
<evidence type="ECO:0000313" key="2">
    <source>
        <dbReference type="Proteomes" id="UP000821845"/>
    </source>
</evidence>
<evidence type="ECO:0000313" key="1">
    <source>
        <dbReference type="EMBL" id="KAH6938592.1"/>
    </source>
</evidence>
<gene>
    <name evidence="1" type="ORF">HPB50_010942</name>
</gene>
<dbReference type="Proteomes" id="UP000821845">
    <property type="component" value="Chromosome 2"/>
</dbReference>